<dbReference type="Pfam" id="PF12457">
    <property type="entry name" value="TIP_N"/>
    <property type="match status" value="1"/>
</dbReference>
<dbReference type="AlphaFoldDB" id="A0A0M3HM15"/>
<keyword evidence="3" id="KW-1185">Reference proteome</keyword>
<name>A0A0M3HM15_ASCLU</name>
<evidence type="ECO:0000313" key="3">
    <source>
        <dbReference type="Proteomes" id="UP000036681"/>
    </source>
</evidence>
<reference evidence="4" key="1">
    <citation type="submission" date="2017-02" db="UniProtKB">
        <authorList>
            <consortium name="WormBaseParasite"/>
        </authorList>
    </citation>
    <scope>IDENTIFICATION</scope>
</reference>
<proteinExistence type="predicted"/>
<evidence type="ECO:0000259" key="2">
    <source>
        <dbReference type="Pfam" id="PF12457"/>
    </source>
</evidence>
<feature type="domain" description="Tuftelin interacting protein N-terminal" evidence="2">
    <location>
        <begin position="27"/>
        <end position="73"/>
    </location>
</feature>
<feature type="region of interest" description="Disordered" evidence="1">
    <location>
        <begin position="30"/>
        <end position="55"/>
    </location>
</feature>
<organism evidence="3 4">
    <name type="scientific">Ascaris lumbricoides</name>
    <name type="common">Giant roundworm</name>
    <dbReference type="NCBI Taxonomy" id="6252"/>
    <lineage>
        <taxon>Eukaryota</taxon>
        <taxon>Metazoa</taxon>
        <taxon>Ecdysozoa</taxon>
        <taxon>Nematoda</taxon>
        <taxon>Chromadorea</taxon>
        <taxon>Rhabditida</taxon>
        <taxon>Spirurina</taxon>
        <taxon>Ascaridomorpha</taxon>
        <taxon>Ascaridoidea</taxon>
        <taxon>Ascarididae</taxon>
        <taxon>Ascaris</taxon>
    </lineage>
</organism>
<accession>A0A0M3HM15</accession>
<sequence>MYSMKSRYRIGISFSQLEGINKLEQSIWGDREESEDEEDLRAGFGSSSSRKRSKNYSAPVAFVSGGVKHGNRIEGEVSSTSFRFFL</sequence>
<evidence type="ECO:0000313" key="4">
    <source>
        <dbReference type="WBParaSite" id="ALUE_0000256001-mRNA-1"/>
    </source>
</evidence>
<dbReference type="InterPro" id="IPR022159">
    <property type="entry name" value="STIP/TFIP11_N"/>
</dbReference>
<dbReference type="WBParaSite" id="ALUE_0000256001-mRNA-1">
    <property type="protein sequence ID" value="ALUE_0000256001-mRNA-1"/>
    <property type="gene ID" value="ALUE_0000256001"/>
</dbReference>
<dbReference type="Proteomes" id="UP000036681">
    <property type="component" value="Unplaced"/>
</dbReference>
<protein>
    <submittedName>
        <fullName evidence="4">TIP_N domain-containing protein</fullName>
    </submittedName>
</protein>
<evidence type="ECO:0000256" key="1">
    <source>
        <dbReference type="SAM" id="MobiDB-lite"/>
    </source>
</evidence>